<dbReference type="Pfam" id="PF00905">
    <property type="entry name" value="Transpeptidase"/>
    <property type="match status" value="1"/>
</dbReference>
<dbReference type="PANTHER" id="PTHR32282">
    <property type="entry name" value="BINDING PROTEIN TRANSPEPTIDASE, PUTATIVE-RELATED"/>
    <property type="match status" value="1"/>
</dbReference>
<sequence length="814" mass="87894">MANGPGQQTFGPDDHSEQPREAFGRAGVPVRPEPGGGSSPVGRARVRPVMPDDDAPPQPEPARTGRRPTAKALKSVKGWSKRRKILLSSFAALLIMMGVGAIVFTYYFDSVDGITPDKLPKSQITRIMASDGKQIAQLGTENRIDIDVAQLDKKVIHALIAGEDKDFFEHQGISYTGIARAAFNNSTGGERQGGSTLTQQYVKQATQNMEMSVSRKLREAVLARKLEDNYSKDQILGFYLNTVWFGRGATGVEKAAQAYFGKSAAKLTYEEAAVLGAVIRTPEPDYLADGTIDPNGNKGLDPEINPEAAKDRWGYVLNNMVEKKWLDQGERATAAYPKLIPRAQGTTSAEWGIKGSGTGNVINYVYDELNKMGIKRSDLKTGGYRVTTTIDSRMQTIAEAQIRKQLKLGKPNLMSALVATDPATGRVLAYYGGDDGTGHDYAGLNFEGGKPTGGHSPGSTMKVYTLAAALTDNISLKSTWDAREIKKVDATHPYTVKNAGRKDSEVARYCTPTDCSLETALVRSFNVPFFYVTQEIGPDKVIKTAQAAGINYLWDNDSVGYKLADQKGDWGRKPFDYPVGYGQYGITVLDHATGMATFANAGVYNTPHFVLKVEQHQLDGSYRVLPQFNEKLAPEKRIDAEVANEVAATMQEVVPTHNGWALDGGRDSAAKTGTWERGKTADNAHAWVVGFTKQIAVAVWVGNKGDELALKYANGDQINSGNMPGDIWHNFLNEASKGMPKLALPDETGTVGSDSRGNGVAPPSPSVSPSVEPSTSSSPEPEPEPSKSPSPLPIPSPSPSKPKIILPTKLPFAP</sequence>
<feature type="compositionally biased region" description="Low complexity" evidence="9">
    <location>
        <begin position="801"/>
        <end position="814"/>
    </location>
</feature>
<comment type="catalytic activity">
    <reaction evidence="7">
        <text>Preferential cleavage: (Ac)2-L-Lys-D-Ala-|-D-Ala. Also transpeptidation of peptidyl-alanyl moieties that are N-acyl substituents of D-alanine.</text>
        <dbReference type="EC" id="3.4.16.4"/>
    </reaction>
</comment>
<feature type="region of interest" description="Disordered" evidence="9">
    <location>
        <begin position="1"/>
        <end position="75"/>
    </location>
</feature>
<evidence type="ECO:0000259" key="11">
    <source>
        <dbReference type="Pfam" id="PF00905"/>
    </source>
</evidence>
<evidence type="ECO:0000259" key="12">
    <source>
        <dbReference type="Pfam" id="PF00912"/>
    </source>
</evidence>
<comment type="catalytic activity">
    <reaction evidence="8">
        <text>[GlcNAc-(1-&gt;4)-Mur2Ac(oyl-L-Ala-gamma-D-Glu-L-Lys-D-Ala-D-Ala)](n)-di-trans,octa-cis-undecaprenyl diphosphate + beta-D-GlcNAc-(1-&gt;4)-Mur2Ac(oyl-L-Ala-gamma-D-Glu-L-Lys-D-Ala-D-Ala)-di-trans,octa-cis-undecaprenyl diphosphate = [GlcNAc-(1-&gt;4)-Mur2Ac(oyl-L-Ala-gamma-D-Glu-L-Lys-D-Ala-D-Ala)](n+1)-di-trans,octa-cis-undecaprenyl diphosphate + di-trans,octa-cis-undecaprenyl diphosphate + H(+)</text>
        <dbReference type="Rhea" id="RHEA:23708"/>
        <dbReference type="Rhea" id="RHEA-COMP:9602"/>
        <dbReference type="Rhea" id="RHEA-COMP:9603"/>
        <dbReference type="ChEBI" id="CHEBI:15378"/>
        <dbReference type="ChEBI" id="CHEBI:58405"/>
        <dbReference type="ChEBI" id="CHEBI:60033"/>
        <dbReference type="ChEBI" id="CHEBI:78435"/>
        <dbReference type="EC" id="2.4.99.28"/>
    </reaction>
</comment>
<evidence type="ECO:0000313" key="14">
    <source>
        <dbReference type="Proteomes" id="UP000587527"/>
    </source>
</evidence>
<keyword evidence="10" id="KW-0812">Transmembrane</keyword>
<dbReference type="GO" id="GO:0008955">
    <property type="term" value="F:peptidoglycan glycosyltransferase activity"/>
    <property type="evidence" value="ECO:0007669"/>
    <property type="project" value="UniProtKB-EC"/>
</dbReference>
<dbReference type="InterPro" id="IPR001460">
    <property type="entry name" value="PCN-bd_Tpept"/>
</dbReference>
<evidence type="ECO:0000256" key="9">
    <source>
        <dbReference type="SAM" id="MobiDB-lite"/>
    </source>
</evidence>
<name>A0A841BTA2_9ACTN</name>
<keyword evidence="3" id="KW-0328">Glycosyltransferase</keyword>
<evidence type="ECO:0000256" key="2">
    <source>
        <dbReference type="ARBA" id="ARBA00022670"/>
    </source>
</evidence>
<keyword evidence="6" id="KW-0511">Multifunctional enzyme</keyword>
<accession>A0A841BTA2</accession>
<evidence type="ECO:0000256" key="7">
    <source>
        <dbReference type="ARBA" id="ARBA00034000"/>
    </source>
</evidence>
<evidence type="ECO:0000313" key="13">
    <source>
        <dbReference type="EMBL" id="MBB5870648.1"/>
    </source>
</evidence>
<evidence type="ECO:0000256" key="10">
    <source>
        <dbReference type="SAM" id="Phobius"/>
    </source>
</evidence>
<feature type="compositionally biased region" description="Basic and acidic residues" evidence="9">
    <location>
        <begin position="12"/>
        <end position="23"/>
    </location>
</feature>
<dbReference type="Gene3D" id="3.40.710.10">
    <property type="entry name" value="DD-peptidase/beta-lactamase superfamily"/>
    <property type="match status" value="1"/>
</dbReference>
<reference evidence="13 14" key="1">
    <citation type="submission" date="2020-08" db="EMBL/GenBank/DDBJ databases">
        <title>Sequencing the genomes of 1000 actinobacteria strains.</title>
        <authorList>
            <person name="Klenk H.-P."/>
        </authorList>
    </citation>
    <scope>NUCLEOTIDE SEQUENCE [LARGE SCALE GENOMIC DNA]</scope>
    <source>
        <strain evidence="13 14">DSM 45362</strain>
    </source>
</reference>
<evidence type="ECO:0000256" key="8">
    <source>
        <dbReference type="ARBA" id="ARBA00049902"/>
    </source>
</evidence>
<dbReference type="GO" id="GO:0006508">
    <property type="term" value="P:proteolysis"/>
    <property type="evidence" value="ECO:0007669"/>
    <property type="project" value="UniProtKB-KW"/>
</dbReference>
<dbReference type="InterPro" id="IPR001264">
    <property type="entry name" value="Glyco_trans_51"/>
</dbReference>
<dbReference type="GO" id="GO:0030288">
    <property type="term" value="C:outer membrane-bounded periplasmic space"/>
    <property type="evidence" value="ECO:0007669"/>
    <property type="project" value="TreeGrafter"/>
</dbReference>
<feature type="compositionally biased region" description="Pro residues" evidence="9">
    <location>
        <begin position="786"/>
        <end position="800"/>
    </location>
</feature>
<keyword evidence="14" id="KW-1185">Reference proteome</keyword>
<feature type="region of interest" description="Disordered" evidence="9">
    <location>
        <begin position="740"/>
        <end position="814"/>
    </location>
</feature>
<evidence type="ECO:0000256" key="6">
    <source>
        <dbReference type="ARBA" id="ARBA00023268"/>
    </source>
</evidence>
<keyword evidence="1 13" id="KW-0121">Carboxypeptidase</keyword>
<dbReference type="RefSeq" id="WP_184838165.1">
    <property type="nucleotide sequence ID" value="NZ_JACHMN010000002.1"/>
</dbReference>
<keyword evidence="5" id="KW-0378">Hydrolase</keyword>
<keyword evidence="10" id="KW-0472">Membrane</keyword>
<dbReference type="GO" id="GO:0009002">
    <property type="term" value="F:serine-type D-Ala-D-Ala carboxypeptidase activity"/>
    <property type="evidence" value="ECO:0007669"/>
    <property type="project" value="UniProtKB-EC"/>
</dbReference>
<evidence type="ECO:0000256" key="5">
    <source>
        <dbReference type="ARBA" id="ARBA00022801"/>
    </source>
</evidence>
<proteinExistence type="predicted"/>
<dbReference type="GO" id="GO:0009252">
    <property type="term" value="P:peptidoglycan biosynthetic process"/>
    <property type="evidence" value="ECO:0007669"/>
    <property type="project" value="TreeGrafter"/>
</dbReference>
<evidence type="ECO:0000256" key="4">
    <source>
        <dbReference type="ARBA" id="ARBA00022679"/>
    </source>
</evidence>
<dbReference type="PANTHER" id="PTHR32282:SF34">
    <property type="entry name" value="PENICILLIN-BINDING PROTEIN 1A"/>
    <property type="match status" value="1"/>
</dbReference>
<dbReference type="InterPro" id="IPR036950">
    <property type="entry name" value="PBP_transglycosylase"/>
</dbReference>
<keyword evidence="2" id="KW-0645">Protease</keyword>
<dbReference type="SUPFAM" id="SSF56601">
    <property type="entry name" value="beta-lactamase/transpeptidase-like"/>
    <property type="match status" value="1"/>
</dbReference>
<dbReference type="InterPro" id="IPR023346">
    <property type="entry name" value="Lysozyme-like_dom_sf"/>
</dbReference>
<feature type="transmembrane region" description="Helical" evidence="10">
    <location>
        <begin position="85"/>
        <end position="108"/>
    </location>
</feature>
<comment type="caution">
    <text evidence="13">The sequence shown here is derived from an EMBL/GenBank/DDBJ whole genome shotgun (WGS) entry which is preliminary data.</text>
</comment>
<feature type="compositionally biased region" description="Low complexity" evidence="9">
    <location>
        <begin position="767"/>
        <end position="779"/>
    </location>
</feature>
<dbReference type="SUPFAM" id="SSF53955">
    <property type="entry name" value="Lysozyme-like"/>
    <property type="match status" value="1"/>
</dbReference>
<evidence type="ECO:0000256" key="1">
    <source>
        <dbReference type="ARBA" id="ARBA00022645"/>
    </source>
</evidence>
<organism evidence="13 14">
    <name type="scientific">Allocatelliglobosispora scoriae</name>
    <dbReference type="NCBI Taxonomy" id="643052"/>
    <lineage>
        <taxon>Bacteria</taxon>
        <taxon>Bacillati</taxon>
        <taxon>Actinomycetota</taxon>
        <taxon>Actinomycetes</taxon>
        <taxon>Micromonosporales</taxon>
        <taxon>Micromonosporaceae</taxon>
        <taxon>Allocatelliglobosispora</taxon>
    </lineage>
</organism>
<dbReference type="EMBL" id="JACHMN010000002">
    <property type="protein sequence ID" value="MBB5870648.1"/>
    <property type="molecule type" value="Genomic_DNA"/>
</dbReference>
<dbReference type="Pfam" id="PF00912">
    <property type="entry name" value="Transgly"/>
    <property type="match status" value="1"/>
</dbReference>
<dbReference type="Gene3D" id="1.10.3810.10">
    <property type="entry name" value="Biosynthetic peptidoglycan transglycosylase-like"/>
    <property type="match status" value="1"/>
</dbReference>
<feature type="domain" description="Penicillin-binding protein transpeptidase" evidence="11">
    <location>
        <begin position="417"/>
        <end position="705"/>
    </location>
</feature>
<keyword evidence="4" id="KW-0808">Transferase</keyword>
<evidence type="ECO:0000256" key="3">
    <source>
        <dbReference type="ARBA" id="ARBA00022676"/>
    </source>
</evidence>
<dbReference type="Proteomes" id="UP000587527">
    <property type="component" value="Unassembled WGS sequence"/>
</dbReference>
<feature type="compositionally biased region" description="Polar residues" evidence="9">
    <location>
        <begin position="1"/>
        <end position="10"/>
    </location>
</feature>
<feature type="domain" description="Glycosyl transferase family 51" evidence="12">
    <location>
        <begin position="132"/>
        <end position="320"/>
    </location>
</feature>
<dbReference type="InterPro" id="IPR050396">
    <property type="entry name" value="Glycosyltr_51/Transpeptidase"/>
</dbReference>
<dbReference type="InterPro" id="IPR012338">
    <property type="entry name" value="Beta-lactam/transpept-like"/>
</dbReference>
<keyword evidence="10" id="KW-1133">Transmembrane helix</keyword>
<dbReference type="AlphaFoldDB" id="A0A841BTA2"/>
<dbReference type="GO" id="GO:0008658">
    <property type="term" value="F:penicillin binding"/>
    <property type="evidence" value="ECO:0007669"/>
    <property type="project" value="InterPro"/>
</dbReference>
<protein>
    <submittedName>
        <fullName evidence="13">Membrane peptidoglycan carboxypeptidase</fullName>
    </submittedName>
</protein>
<gene>
    <name evidence="13" type="ORF">F4553_004027</name>
</gene>